<protein>
    <recommendedName>
        <fullName evidence="2">TPX2 central domain-containing protein</fullName>
    </recommendedName>
</protein>
<organism evidence="3 4">
    <name type="scientific">Hibiscus sabdariffa</name>
    <name type="common">roselle</name>
    <dbReference type="NCBI Taxonomy" id="183260"/>
    <lineage>
        <taxon>Eukaryota</taxon>
        <taxon>Viridiplantae</taxon>
        <taxon>Streptophyta</taxon>
        <taxon>Embryophyta</taxon>
        <taxon>Tracheophyta</taxon>
        <taxon>Spermatophyta</taxon>
        <taxon>Magnoliopsida</taxon>
        <taxon>eudicotyledons</taxon>
        <taxon>Gunneridae</taxon>
        <taxon>Pentapetalae</taxon>
        <taxon>rosids</taxon>
        <taxon>malvids</taxon>
        <taxon>Malvales</taxon>
        <taxon>Malvaceae</taxon>
        <taxon>Malvoideae</taxon>
        <taxon>Hibiscus</taxon>
    </lineage>
</organism>
<evidence type="ECO:0000259" key="2">
    <source>
        <dbReference type="Pfam" id="PF12214"/>
    </source>
</evidence>
<dbReference type="Proteomes" id="UP001396334">
    <property type="component" value="Unassembled WGS sequence"/>
</dbReference>
<evidence type="ECO:0000313" key="4">
    <source>
        <dbReference type="Proteomes" id="UP001396334"/>
    </source>
</evidence>
<dbReference type="InterPro" id="IPR009675">
    <property type="entry name" value="TPX2_fam"/>
</dbReference>
<evidence type="ECO:0000313" key="3">
    <source>
        <dbReference type="EMBL" id="KAK9006381.1"/>
    </source>
</evidence>
<comment type="caution">
    <text evidence="3">The sequence shown here is derived from an EMBL/GenBank/DDBJ whole genome shotgun (WGS) entry which is preliminary data.</text>
</comment>
<dbReference type="InterPro" id="IPR027330">
    <property type="entry name" value="TPX2_central_dom"/>
</dbReference>
<feature type="compositionally biased region" description="Basic and acidic residues" evidence="1">
    <location>
        <begin position="339"/>
        <end position="348"/>
    </location>
</feature>
<feature type="region of interest" description="Disordered" evidence="1">
    <location>
        <begin position="235"/>
        <end position="254"/>
    </location>
</feature>
<name>A0ABR2R0W3_9ROSI</name>
<dbReference type="EMBL" id="JBBPBN010000029">
    <property type="protein sequence ID" value="KAK9006381.1"/>
    <property type="molecule type" value="Genomic_DNA"/>
</dbReference>
<evidence type="ECO:0000256" key="1">
    <source>
        <dbReference type="SAM" id="MobiDB-lite"/>
    </source>
</evidence>
<proteinExistence type="predicted"/>
<gene>
    <name evidence="3" type="ORF">V6N11_035422</name>
</gene>
<sequence length="540" mass="60446">MEEEMEIEPVFEVREIDLDYEFDAVQFFDFTREESPSESRDAELWFESLPSDPPSPFVTKLILGEENLMENVTTPAKYKEADAISILQENDSENEMDLEFSSMNATKRGSSRGIFTSIQKVLQKVLIQSFQLTTGLATSNHVSTDEPKAKPKGTELFMPSSSTLMKSTASQLAKQNHPAQVATSRFKKVQVSNGNRSIGHASVVESQAAKRQKLDGGLTRKVDEVKQQLTLVHKAPKKDGTAHRNTNNTKPKLTVPRQPELRTAHRAQRTLPKNGAEQGDVTSAMHKFKARPLNRKILEAPALPLLKKSVPKLPEFQEFHLKTSERALQLSSAVSSSTFRKDDYDKGPVKPCTDSANSYGTREDRRLHACDTKYNIKAHPLNKKIFSGKGDNGVFGNNKRETTVPTEFNIHIERRLPQNPPTELFSKLSLMSELQPSNGSQMKLPCPTKGLKENTLVSFQPEHEEFGHPLKVKAAAAIDHCTNLIYMGLFLGLYIEFVQSFSSAPTLAPNVWVTCRLSYDKTIQIVQPNRTPYDVMAISS</sequence>
<reference evidence="3 4" key="1">
    <citation type="journal article" date="2024" name="G3 (Bethesda)">
        <title>Genome assembly of Hibiscus sabdariffa L. provides insights into metabolisms of medicinal natural products.</title>
        <authorList>
            <person name="Kim T."/>
        </authorList>
    </citation>
    <scope>NUCLEOTIDE SEQUENCE [LARGE SCALE GENOMIC DNA]</scope>
    <source>
        <strain evidence="3">TK-2024</strain>
        <tissue evidence="3">Old leaves</tissue>
    </source>
</reference>
<dbReference type="Pfam" id="PF12214">
    <property type="entry name" value="TPX2_importin"/>
    <property type="match status" value="1"/>
</dbReference>
<accession>A0ABR2R0W3</accession>
<keyword evidence="4" id="KW-1185">Reference proteome</keyword>
<dbReference type="PANTHER" id="PTHR14326:SF15">
    <property type="entry name" value="OS06G0130200 PROTEIN"/>
    <property type="match status" value="1"/>
</dbReference>
<feature type="domain" description="TPX2 central" evidence="2">
    <location>
        <begin position="252"/>
        <end position="410"/>
    </location>
</feature>
<dbReference type="PANTHER" id="PTHR14326">
    <property type="entry name" value="TARGETING PROTEIN FOR XKLP2"/>
    <property type="match status" value="1"/>
</dbReference>
<feature type="region of interest" description="Disordered" evidence="1">
    <location>
        <begin position="330"/>
        <end position="359"/>
    </location>
</feature>